<evidence type="ECO:0000313" key="8">
    <source>
        <dbReference type="Proteomes" id="UP000287033"/>
    </source>
</evidence>
<gene>
    <name evidence="7" type="ORF">chiPu_0029289</name>
</gene>
<dbReference type="EMBL" id="BEZZ01153068">
    <property type="protein sequence ID" value="GCC45289.1"/>
    <property type="molecule type" value="Genomic_DNA"/>
</dbReference>
<evidence type="ECO:0000256" key="5">
    <source>
        <dbReference type="SAM" id="Phobius"/>
    </source>
</evidence>
<reference evidence="7 8" key="1">
    <citation type="journal article" date="2018" name="Nat. Ecol. Evol.">
        <title>Shark genomes provide insights into elasmobranch evolution and the origin of vertebrates.</title>
        <authorList>
            <person name="Hara Y"/>
            <person name="Yamaguchi K"/>
            <person name="Onimaru K"/>
            <person name="Kadota M"/>
            <person name="Koyanagi M"/>
            <person name="Keeley SD"/>
            <person name="Tatsumi K"/>
            <person name="Tanaka K"/>
            <person name="Motone F"/>
            <person name="Kageyama Y"/>
            <person name="Nozu R"/>
            <person name="Adachi N"/>
            <person name="Nishimura O"/>
            <person name="Nakagawa R"/>
            <person name="Tanegashima C"/>
            <person name="Kiyatake I"/>
            <person name="Matsumoto R"/>
            <person name="Murakumo K"/>
            <person name="Nishida K"/>
            <person name="Terakita A"/>
            <person name="Kuratani S"/>
            <person name="Sato K"/>
            <person name="Hyodo S Kuraku.S."/>
        </authorList>
    </citation>
    <scope>NUCLEOTIDE SEQUENCE [LARGE SCALE GENOMIC DNA]</scope>
</reference>
<feature type="non-terminal residue" evidence="7">
    <location>
        <position position="129"/>
    </location>
</feature>
<name>A0A401TRP6_CHIPU</name>
<feature type="transmembrane region" description="Helical" evidence="5">
    <location>
        <begin position="103"/>
        <end position="122"/>
    </location>
</feature>
<evidence type="ECO:0000256" key="2">
    <source>
        <dbReference type="ARBA" id="ARBA00022692"/>
    </source>
</evidence>
<dbReference type="GO" id="GO:0015186">
    <property type="term" value="F:L-glutamine transmembrane transporter activity"/>
    <property type="evidence" value="ECO:0007669"/>
    <property type="project" value="TreeGrafter"/>
</dbReference>
<organism evidence="7 8">
    <name type="scientific">Chiloscyllium punctatum</name>
    <name type="common">Brownbanded bambooshark</name>
    <name type="synonym">Hemiscyllium punctatum</name>
    <dbReference type="NCBI Taxonomy" id="137246"/>
    <lineage>
        <taxon>Eukaryota</taxon>
        <taxon>Metazoa</taxon>
        <taxon>Chordata</taxon>
        <taxon>Craniata</taxon>
        <taxon>Vertebrata</taxon>
        <taxon>Chondrichthyes</taxon>
        <taxon>Elasmobranchii</taxon>
        <taxon>Galeomorphii</taxon>
        <taxon>Galeoidea</taxon>
        <taxon>Orectolobiformes</taxon>
        <taxon>Hemiscylliidae</taxon>
        <taxon>Chiloscyllium</taxon>
    </lineage>
</organism>
<dbReference type="AlphaFoldDB" id="A0A401TRP6"/>
<protein>
    <recommendedName>
        <fullName evidence="6">Amino acid transporter transmembrane domain-containing protein</fullName>
    </recommendedName>
</protein>
<keyword evidence="8" id="KW-1185">Reference proteome</keyword>
<proteinExistence type="predicted"/>
<dbReference type="InterPro" id="IPR013057">
    <property type="entry name" value="AA_transpt_TM"/>
</dbReference>
<evidence type="ECO:0000256" key="1">
    <source>
        <dbReference type="ARBA" id="ARBA00004141"/>
    </source>
</evidence>
<evidence type="ECO:0000256" key="4">
    <source>
        <dbReference type="ARBA" id="ARBA00023136"/>
    </source>
</evidence>
<dbReference type="GO" id="GO:0005886">
    <property type="term" value="C:plasma membrane"/>
    <property type="evidence" value="ECO:0007669"/>
    <property type="project" value="TreeGrafter"/>
</dbReference>
<feature type="transmembrane region" description="Helical" evidence="5">
    <location>
        <begin position="58"/>
        <end position="82"/>
    </location>
</feature>
<keyword evidence="4 5" id="KW-0472">Membrane</keyword>
<keyword evidence="3 5" id="KW-1133">Transmembrane helix</keyword>
<comment type="subcellular location">
    <subcellularLocation>
        <location evidence="1">Membrane</location>
        <topology evidence="1">Multi-pass membrane protein</topology>
    </subcellularLocation>
</comment>
<dbReference type="Pfam" id="PF01490">
    <property type="entry name" value="Aa_trans"/>
    <property type="match status" value="1"/>
</dbReference>
<dbReference type="OrthoDB" id="8914976at2759"/>
<comment type="caution">
    <text evidence="7">The sequence shown here is derived from an EMBL/GenBank/DDBJ whole genome shotgun (WGS) entry which is preliminary data.</text>
</comment>
<feature type="domain" description="Amino acid transporter transmembrane" evidence="6">
    <location>
        <begin position="41"/>
        <end position="129"/>
    </location>
</feature>
<sequence length="129" mass="14103">MGLGRCVGGVLNDGFGSTAGTPWGSLLFEELDQICLAVVGDVETELLHTFVKVDPLDTLILCVRLAVLVAVTLTVPVVLFPIRRALQQLLFPRKSFHWVRHTGIAVVLLICVNLLVIFVPNIRDIFGVI</sequence>
<dbReference type="GO" id="GO:0032329">
    <property type="term" value="P:serine transport"/>
    <property type="evidence" value="ECO:0007669"/>
    <property type="project" value="TreeGrafter"/>
</dbReference>
<accession>A0A401TRP6</accession>
<dbReference type="PANTHER" id="PTHR22950:SF74">
    <property type="entry name" value="SODIUM-COUPLED NEUTRAL AMINO ACID TRANSPORTER 5"/>
    <property type="match status" value="1"/>
</dbReference>
<keyword evidence="2 5" id="KW-0812">Transmembrane</keyword>
<evidence type="ECO:0000256" key="3">
    <source>
        <dbReference type="ARBA" id="ARBA00022989"/>
    </source>
</evidence>
<dbReference type="Proteomes" id="UP000287033">
    <property type="component" value="Unassembled WGS sequence"/>
</dbReference>
<dbReference type="STRING" id="137246.A0A401TRP6"/>
<evidence type="ECO:0000259" key="6">
    <source>
        <dbReference type="Pfam" id="PF01490"/>
    </source>
</evidence>
<dbReference type="GO" id="GO:0089709">
    <property type="term" value="P:L-histidine transmembrane transport"/>
    <property type="evidence" value="ECO:0007669"/>
    <property type="project" value="TreeGrafter"/>
</dbReference>
<evidence type="ECO:0000313" key="7">
    <source>
        <dbReference type="EMBL" id="GCC45289.1"/>
    </source>
</evidence>
<dbReference type="GO" id="GO:0015187">
    <property type="term" value="F:glycine transmembrane transporter activity"/>
    <property type="evidence" value="ECO:0007669"/>
    <property type="project" value="TreeGrafter"/>
</dbReference>
<dbReference type="PANTHER" id="PTHR22950">
    <property type="entry name" value="AMINO ACID TRANSPORTER"/>
    <property type="match status" value="1"/>
</dbReference>